<dbReference type="GO" id="GO:0039502">
    <property type="term" value="P:symbiont-mediated suppression of host type I interferon-mediated signaling pathway"/>
    <property type="evidence" value="ECO:0007669"/>
    <property type="project" value="UniProtKB-UniRule"/>
</dbReference>
<evidence type="ECO:0000256" key="3">
    <source>
        <dbReference type="ARBA" id="ARBA00022562"/>
    </source>
</evidence>
<keyword evidence="17 18" id="KW-1078">G1/S host cell cycle checkpoint dysregulation by virus</keyword>
<evidence type="ECO:0000313" key="22">
    <source>
        <dbReference type="Proteomes" id="UP000052094"/>
    </source>
</evidence>
<evidence type="ECO:0000256" key="18">
    <source>
        <dbReference type="HAMAP-Rule" id="MF_04004"/>
    </source>
</evidence>
<dbReference type="GO" id="GO:0042025">
    <property type="term" value="C:host cell nucleus"/>
    <property type="evidence" value="ECO:0007669"/>
    <property type="project" value="UniProtKB-SubCell"/>
</dbReference>
<dbReference type="GO" id="GO:0006351">
    <property type="term" value="P:DNA-templated transcription"/>
    <property type="evidence" value="ECO:0007669"/>
    <property type="project" value="UniProtKB-UniRule"/>
</dbReference>
<evidence type="ECO:0000256" key="6">
    <source>
        <dbReference type="ARBA" id="ARBA00022723"/>
    </source>
</evidence>
<keyword evidence="16 18" id="KW-0899">Viral immunoevasion</keyword>
<dbReference type="Gene3D" id="3.30.160.330">
    <property type="match status" value="1"/>
</dbReference>
<evidence type="ECO:0000313" key="20">
    <source>
        <dbReference type="EMBL" id="ACI46049.1"/>
    </source>
</evidence>
<dbReference type="HAMAP" id="MF_04004">
    <property type="entry name" value="PPV_E7"/>
    <property type="match status" value="1"/>
</dbReference>
<keyword evidence="22" id="KW-1185">Reference proteome</keyword>
<evidence type="ECO:0000256" key="5">
    <source>
        <dbReference type="ARBA" id="ARBA00022632"/>
    </source>
</evidence>
<dbReference type="GO" id="GO:0030430">
    <property type="term" value="C:host cell cytoplasm"/>
    <property type="evidence" value="ECO:0007669"/>
    <property type="project" value="UniProtKB-SubCell"/>
</dbReference>
<dbReference type="SUPFAM" id="SSF161234">
    <property type="entry name" value="E7 C-terminal domain-like"/>
    <property type="match status" value="1"/>
</dbReference>
<dbReference type="GO" id="GO:0019904">
    <property type="term" value="F:protein domain specific binding"/>
    <property type="evidence" value="ECO:0007669"/>
    <property type="project" value="UniProtKB-UniRule"/>
</dbReference>
<evidence type="ECO:0000256" key="15">
    <source>
        <dbReference type="ARBA" id="ARBA00023258"/>
    </source>
</evidence>
<keyword evidence="9 18" id="KW-0862">Zinc</keyword>
<evidence type="ECO:0000256" key="19">
    <source>
        <dbReference type="PIRNR" id="PIRNR003407"/>
    </source>
</evidence>
<dbReference type="Pfam" id="PF00527">
    <property type="entry name" value="E7"/>
    <property type="match status" value="1"/>
</dbReference>
<evidence type="ECO:0000256" key="10">
    <source>
        <dbReference type="ARBA" id="ARBA00023015"/>
    </source>
</evidence>
<keyword evidence="6 18" id="KW-0479">Metal-binding</keyword>
<proteinExistence type="inferred from homology"/>
<keyword evidence="10 18" id="KW-0805">Transcription regulation</keyword>
<comment type="domain">
    <text evidence="18">The E7 terminal domain is an intrinsically disordered domain, whose flexibility and conformational transitions confer target adaptability to the oncoprotein. It allows adaptation to a variety of protein targets and exposes the PEST degradation sequence that regulates its turnover in the cell.</text>
</comment>
<feature type="short sequence motif" description="LXCXE motif; interaction with host RB1 and TMEM173/STING" evidence="18">
    <location>
        <begin position="23"/>
        <end position="27"/>
    </location>
</feature>
<keyword evidence="7 18" id="KW-0863">Zinc-finger</keyword>
<evidence type="ECO:0000256" key="14">
    <source>
        <dbReference type="ARBA" id="ARBA00023200"/>
    </source>
</evidence>
<keyword evidence="2 18" id="KW-0244">Early protein</keyword>
<feature type="short sequence motif" description="Nuclear export signal" evidence="18">
    <location>
        <begin position="71"/>
        <end position="79"/>
    </location>
</feature>
<comment type="function">
    <text evidence="19">E7 protein has both transforming and trans-activating activities.</text>
</comment>
<evidence type="ECO:0000256" key="16">
    <source>
        <dbReference type="ARBA" id="ARBA00023280"/>
    </source>
</evidence>
<keyword evidence="11 18" id="KW-0238">DNA-binding</keyword>
<keyword evidence="4 18" id="KW-0945">Host-virus interaction</keyword>
<keyword evidence="13 18" id="KW-0804">Transcription</keyword>
<keyword evidence="15" id="KW-0922">Interferon antiviral system evasion</keyword>
<dbReference type="PIRSF" id="PIRSF003407">
    <property type="entry name" value="Papvi_E7"/>
    <property type="match status" value="1"/>
</dbReference>
<reference evidence="21" key="2">
    <citation type="journal article" date="2021" name="Vet. Pathol.">
        <title>Involvement of Felis catus papillomavirus type 2 in the tumorigenesis of feline Merkel cell carcinoma.</title>
        <authorList>
            <person name="Ito S."/>
            <person name="Chambers J."/>
            <person name="Sumi A."/>
            <person name="Yamashita-Kawanishi N."/>
            <person name="Omachi T."/>
            <person name="Haga T."/>
            <person name="Nakayama H."/>
            <person name="Uchida K."/>
        </authorList>
    </citation>
    <scope>NUCLEOTIDE SEQUENCE</scope>
    <source>
        <strain evidence="21">19191gA</strain>
    </source>
</reference>
<keyword evidence="1 18" id="KW-1121">Modulation of host cell cycle by virus</keyword>
<organism evidence="20 22">
    <name type="scientific">Felis domesticus papillomavirus 2</name>
    <dbReference type="NCBI Taxonomy" id="568209"/>
    <lineage>
        <taxon>Viruses</taxon>
        <taxon>Monodnaviria</taxon>
        <taxon>Shotokuvirae</taxon>
        <taxon>Cossaviricota</taxon>
        <taxon>Papovaviricetes</taxon>
        <taxon>Zurhausenvirales</taxon>
        <taxon>Papillomaviridae</taxon>
        <taxon>Firstpapillomavirinae</taxon>
        <taxon>Dyothetapapillomavirus</taxon>
        <taxon>Dyothetapapillomavirus 1</taxon>
    </lineage>
</organism>
<evidence type="ECO:0000256" key="1">
    <source>
        <dbReference type="ARBA" id="ARBA00022504"/>
    </source>
</evidence>
<dbReference type="GO" id="GO:0003677">
    <property type="term" value="F:DNA binding"/>
    <property type="evidence" value="ECO:0007669"/>
    <property type="project" value="UniProtKB-UniRule"/>
</dbReference>
<evidence type="ECO:0000256" key="8">
    <source>
        <dbReference type="ARBA" id="ARBA00022830"/>
    </source>
</evidence>
<evidence type="ECO:0000256" key="13">
    <source>
        <dbReference type="ARBA" id="ARBA00023163"/>
    </source>
</evidence>
<keyword evidence="14 18" id="KW-1035">Host cytoplasm</keyword>
<comment type="subcellular location">
    <subcellularLocation>
        <location evidence="18">Host cytoplasm</location>
    </subcellularLocation>
    <subcellularLocation>
        <location evidence="18">Host nucleus</location>
    </subcellularLocation>
    <text evidence="18">Predominantly found in the host nucleus.</text>
</comment>
<dbReference type="GO" id="GO:0039645">
    <property type="term" value="P:symbiont-mediated perturbation of host cell cycle G1/S transition checkpoint"/>
    <property type="evidence" value="ECO:0007669"/>
    <property type="project" value="UniProtKB-UniRule"/>
</dbReference>
<comment type="PTM">
    <text evidence="18">Highly phosphorylated.</text>
</comment>
<protein>
    <recommendedName>
        <fullName evidence="18 19">Protein E7</fullName>
    </recommendedName>
</protein>
<keyword evidence="3 18" id="KW-1048">Host nucleus</keyword>
<evidence type="ECO:0000313" key="21">
    <source>
        <dbReference type="EMBL" id="BCT09950.1"/>
    </source>
</evidence>
<evidence type="ECO:0000256" key="4">
    <source>
        <dbReference type="ARBA" id="ARBA00022581"/>
    </source>
</evidence>
<comment type="caution">
    <text evidence="18">Lacks conserved residue(s) required for the propagation of feature annotation.</text>
</comment>
<keyword evidence="5 18" id="KW-1090">Inhibition of host innate immune response by virus</keyword>
<keyword evidence="8 18" id="KW-1114">Inhibition of host interferon signaling pathway by virus</keyword>
<sequence>MIGTTPTIKDIVLLEAPPCPLSLHCNETLEEEIEVEVEAEPPALQPYRVDVPCGVCSRPLKLVILSDPSGVRTLQQLLCDNLSLVCGACSTRRYI</sequence>
<comment type="subunit">
    <text evidence="18">Homodimer. Homooligomer. Interacts with host RB1; this interaction induces dissociation of RB1-E2F1 complex thereby disrupting RB1 activity. Interacts with host EP300; this interaction represses EP300 transcriptional activity. Interacts with protein E2; this interaction inhibits E7 oncogenic activity. Interacts with host TMEM173/STING; this interaction impairs the ability of TMEM173/STING to sense cytosolic DNA and promote the production of type I interferon (IFN-alpha and IFN-beta).</text>
</comment>
<comment type="similarity">
    <text evidence="18 19">Belongs to the papillomaviridae E7 protein family.</text>
</comment>
<reference evidence="20 22" key="1">
    <citation type="journal article" date="2009" name="Vet. Microbiol.">
        <title>Sequence and classification of FdPV2, a papillomavirus isolated from feline Bowenoid in situ carcinomas.</title>
        <authorList>
            <person name="Lange C.E."/>
            <person name="Tobler K."/>
            <person name="Markau T."/>
            <person name="Alhaidari Z."/>
            <person name="Bornand V."/>
            <person name="Stockli R."/>
            <person name="Trussel M."/>
            <person name="Ackermann M."/>
            <person name="Favrot C."/>
        </authorList>
    </citation>
    <scope>NUCLEOTIDE SEQUENCE [LARGE SCALE GENOMIC DNA]</scope>
    <source>
        <strain evidence="22">Isolate Main Coon 2007</strain>
        <strain evidence="20">Main Coon 2007</strain>
    </source>
</reference>
<dbReference type="EMBL" id="EU796884">
    <property type="protein sequence ID" value="ACI46049.1"/>
    <property type="molecule type" value="Genomic_DNA"/>
</dbReference>
<accession>B8R1U8</accession>
<dbReference type="OrthoDB" id="28045at10239"/>
<comment type="function">
    <text evidence="18">Plays a role in viral genome replication by driving entry of quiescent cells into the cell cycle. Stimulation of progression from G1 to S phase allows the virus to efficiently use the cellular DNA replicating machinery to achieve viral genome replication. E7 protein has both transforming and trans-activating activities. Induces the disassembly of the E2F1 transcription factor from RB1, with subsequent transcriptional activation of E2F1-regulated S-phase genes. Interferes with host histone deacetylation mediated by HDAC1 and HDAC2, leading to transcription activation. Plays also a role in the inhibition of both antiviral and antiproliferative functions of host interferon alpha. Interaction with host TMEM173/STING impairs the ability of TMEM173/STING to sense cytosolic DNA and promote the production of type I interferon (IFN-alpha and IFN-beta).</text>
</comment>
<evidence type="ECO:0000256" key="2">
    <source>
        <dbReference type="ARBA" id="ARBA00022518"/>
    </source>
</evidence>
<feature type="zinc finger region" evidence="18">
    <location>
        <begin position="53"/>
        <end position="89"/>
    </location>
</feature>
<evidence type="ECO:0000256" key="7">
    <source>
        <dbReference type="ARBA" id="ARBA00022771"/>
    </source>
</evidence>
<evidence type="ECO:0000256" key="9">
    <source>
        <dbReference type="ARBA" id="ARBA00022833"/>
    </source>
</evidence>
<evidence type="ECO:0000256" key="12">
    <source>
        <dbReference type="ARBA" id="ARBA00023159"/>
    </source>
</evidence>
<dbReference type="Proteomes" id="UP000052094">
    <property type="component" value="Segment"/>
</dbReference>
<evidence type="ECO:0000256" key="11">
    <source>
        <dbReference type="ARBA" id="ARBA00023125"/>
    </source>
</evidence>
<name>B8R1U8_9PAPI</name>
<dbReference type="EMBL" id="LC612600">
    <property type="protein sequence ID" value="BCT09950.1"/>
    <property type="molecule type" value="Genomic_DNA"/>
</dbReference>
<evidence type="ECO:0000256" key="17">
    <source>
        <dbReference type="ARBA" id="ARBA00023309"/>
    </source>
</evidence>
<keyword evidence="12 18" id="KW-0010">Activator</keyword>
<dbReference type="GO" id="GO:0008270">
    <property type="term" value="F:zinc ion binding"/>
    <property type="evidence" value="ECO:0007669"/>
    <property type="project" value="UniProtKB-KW"/>
</dbReference>
<dbReference type="GO" id="GO:0003700">
    <property type="term" value="F:DNA-binding transcription factor activity"/>
    <property type="evidence" value="ECO:0007669"/>
    <property type="project" value="UniProtKB-UniRule"/>
</dbReference>
<gene>
    <name evidence="18 21" type="primary">E7</name>
</gene>
<dbReference type="InterPro" id="IPR000148">
    <property type="entry name" value="Papilloma_E7"/>
</dbReference>
<dbReference type="GO" id="GO:0052170">
    <property type="term" value="P:symbiont-mediated suppression of host innate immune response"/>
    <property type="evidence" value="ECO:0007669"/>
    <property type="project" value="UniProtKB-KW"/>
</dbReference>